<dbReference type="GeneID" id="36382635"/>
<evidence type="ECO:0000313" key="1">
    <source>
        <dbReference type="EMBL" id="CEF70262.1"/>
    </source>
</evidence>
<dbReference type="RefSeq" id="XP_024509461.1">
    <property type="nucleotide sequence ID" value="XM_024643834.1"/>
</dbReference>
<protein>
    <submittedName>
        <fullName evidence="3">ATP synthase-coupling factor 6, mitochondrial</fullName>
    </submittedName>
</protein>
<proteinExistence type="predicted"/>
<dbReference type="AlphaFoldDB" id="A0A090LKE7"/>
<dbReference type="WBParaSite" id="SRAE_2000489500.1">
    <property type="protein sequence ID" value="SRAE_2000489500.1"/>
    <property type="gene ID" value="WBGene00265142"/>
</dbReference>
<reference evidence="1 2" key="1">
    <citation type="submission" date="2014-09" db="EMBL/GenBank/DDBJ databases">
        <authorList>
            <person name="Martin A.A."/>
        </authorList>
    </citation>
    <scope>NUCLEOTIDE SEQUENCE</scope>
    <source>
        <strain evidence="2">ED321</strain>
        <strain evidence="1">ED321 Heterogonic</strain>
    </source>
</reference>
<dbReference type="Proteomes" id="UP000035682">
    <property type="component" value="Unplaced"/>
</dbReference>
<dbReference type="EMBL" id="LN609529">
    <property type="protein sequence ID" value="CEF70262.1"/>
    <property type="molecule type" value="Genomic_DNA"/>
</dbReference>
<dbReference type="CTD" id="36382635"/>
<dbReference type="STRING" id="34506.A0A090LKE7"/>
<organism evidence="1">
    <name type="scientific">Strongyloides ratti</name>
    <name type="common">Parasitic roundworm</name>
    <dbReference type="NCBI Taxonomy" id="34506"/>
    <lineage>
        <taxon>Eukaryota</taxon>
        <taxon>Metazoa</taxon>
        <taxon>Ecdysozoa</taxon>
        <taxon>Nematoda</taxon>
        <taxon>Chromadorea</taxon>
        <taxon>Rhabditida</taxon>
        <taxon>Tylenchina</taxon>
        <taxon>Panagrolaimomorpha</taxon>
        <taxon>Strongyloidoidea</taxon>
        <taxon>Strongyloididae</taxon>
        <taxon>Strongyloides</taxon>
    </lineage>
</organism>
<keyword evidence="2" id="KW-1185">Reference proteome</keyword>
<dbReference type="OMA" id="YFGWLRE"/>
<gene>
    <name evidence="1 3 4" type="ORF">SRAE_2000489500</name>
</gene>
<evidence type="ECO:0000313" key="4">
    <source>
        <dbReference type="WormBase" id="SRAE_2000489500"/>
    </source>
</evidence>
<sequence length="135" mass="15576">MNLFSRALSNHLQRCQRFASKNIVKMPKFSESKAYYGYNKFGAQNRYINEKYKPSYYDTTSFGSVITYFVYLREENDLNIIFNTPGHILSASIEKKLILAKIEKARANGEDTKLLEEELAYVDIKKAALKAQLGE</sequence>
<dbReference type="OrthoDB" id="5783753at2759"/>
<evidence type="ECO:0000313" key="3">
    <source>
        <dbReference type="WBParaSite" id="SRAE_2000489500.1"/>
    </source>
</evidence>
<accession>A0A090LKE7</accession>
<evidence type="ECO:0000313" key="2">
    <source>
        <dbReference type="Proteomes" id="UP000035682"/>
    </source>
</evidence>
<reference evidence="3" key="2">
    <citation type="submission" date="2020-12" db="UniProtKB">
        <authorList>
            <consortium name="WormBaseParasite"/>
        </authorList>
    </citation>
    <scope>IDENTIFICATION</scope>
</reference>
<dbReference type="WormBase" id="SRAE_2000489500">
    <property type="protein sequence ID" value="SRP04450"/>
    <property type="gene ID" value="WBGene00265142"/>
</dbReference>
<name>A0A090LKE7_STRRB</name>